<evidence type="ECO:0000259" key="9">
    <source>
        <dbReference type="Pfam" id="PF02880"/>
    </source>
</evidence>
<dbReference type="SUPFAM" id="SSF53738">
    <property type="entry name" value="Phosphoglucomutase, first 3 domains"/>
    <property type="match status" value="3"/>
</dbReference>
<comment type="similarity">
    <text evidence="2">Belongs to the phosphohexose mutase family.</text>
</comment>
<sequence length="472" mass="52500">MLNSRDVIFNSGIQFGTSGARGLVEQFSIEVCEAFTHSFISVMKDRFVFNKVAIAIDNRPSSFKMAMACVSALNRSGLEVAYYGVVPTPALAYSALQEEIPCIMVTGSHIPFDRNGLKFYRPDGEISKEDEHEILSRHVNFDSNKQLPSLRVQRKASLQYIERYTGLFDNDMLSRVKVGIYEHSSAGRDIYARIFESLGATVVSLGRTDKFVPIDTEAVSESDREKAKKWIKEHELDLIFSTDGDGDRPLVSDENGCWLRGDILGLLCSWALKAEAVAIPISCNTAIEKSNLFQKVNRTKIGSPYVISEFPSLSQKYEVVVGFEANGGYLLGSNIKVNGRILKSLPTRDAILPVIMLLSLCKQYKISELVDKLPNRFTHSDRITDFASDKSLSIIEETKENPKALLNKIGLANTDILLLEETDGLRLVLENDDVIHLRPSGNAPELRCYAESSSMLNAINLVETTLDILKGL</sequence>
<evidence type="ECO:0000256" key="4">
    <source>
        <dbReference type="ARBA" id="ARBA00022723"/>
    </source>
</evidence>
<organism evidence="10">
    <name type="scientific">Vibrio parahaemolyticus</name>
    <dbReference type="NCBI Taxonomy" id="670"/>
    <lineage>
        <taxon>Bacteria</taxon>
        <taxon>Pseudomonadati</taxon>
        <taxon>Pseudomonadota</taxon>
        <taxon>Gammaproteobacteria</taxon>
        <taxon>Vibrionales</taxon>
        <taxon>Vibrionaceae</taxon>
        <taxon>Vibrio</taxon>
    </lineage>
</organism>
<dbReference type="GO" id="GO:0009252">
    <property type="term" value="P:peptidoglycan biosynthetic process"/>
    <property type="evidence" value="ECO:0007669"/>
    <property type="project" value="TreeGrafter"/>
</dbReference>
<dbReference type="InterPro" id="IPR050060">
    <property type="entry name" value="Phosphoglucosamine_mutase"/>
</dbReference>
<dbReference type="GO" id="GO:0004615">
    <property type="term" value="F:phosphomannomutase activity"/>
    <property type="evidence" value="ECO:0007669"/>
    <property type="project" value="TreeGrafter"/>
</dbReference>
<feature type="domain" description="Alpha-D-phosphohexomutase alpha/beta/alpha" evidence="8">
    <location>
        <begin position="159"/>
        <end position="256"/>
    </location>
</feature>
<dbReference type="Pfam" id="PF02880">
    <property type="entry name" value="PGM_PMM_III"/>
    <property type="match status" value="1"/>
</dbReference>
<name>A0A7M1WC51_VIBPH</name>
<dbReference type="GO" id="GO:0008966">
    <property type="term" value="F:phosphoglucosamine mutase activity"/>
    <property type="evidence" value="ECO:0007669"/>
    <property type="project" value="UniProtKB-EC"/>
</dbReference>
<dbReference type="GO" id="GO:0005829">
    <property type="term" value="C:cytosol"/>
    <property type="evidence" value="ECO:0007669"/>
    <property type="project" value="TreeGrafter"/>
</dbReference>
<reference evidence="10" key="1">
    <citation type="submission" date="2020-08" db="EMBL/GenBank/DDBJ databases">
        <title>Genetic structure, function and evolution of capsule biosynthesis loci in Vibrio parahaemolyticus.</title>
        <authorList>
            <person name="Li L."/>
            <person name="Bian S."/>
        </authorList>
    </citation>
    <scope>NUCLEOTIDE SEQUENCE</scope>
    <source>
        <strain evidence="10">VP358</strain>
    </source>
</reference>
<evidence type="ECO:0000256" key="2">
    <source>
        <dbReference type="ARBA" id="ARBA00010231"/>
    </source>
</evidence>
<dbReference type="InterPro" id="IPR005846">
    <property type="entry name" value="A-D-PHexomutase_a/b/a-III"/>
</dbReference>
<dbReference type="GO" id="GO:0005975">
    <property type="term" value="P:carbohydrate metabolic process"/>
    <property type="evidence" value="ECO:0007669"/>
    <property type="project" value="InterPro"/>
</dbReference>
<dbReference type="PANTHER" id="PTHR42946">
    <property type="entry name" value="PHOSPHOHEXOSE MUTASE"/>
    <property type="match status" value="1"/>
</dbReference>
<evidence type="ECO:0000256" key="5">
    <source>
        <dbReference type="ARBA" id="ARBA00022842"/>
    </source>
</evidence>
<dbReference type="InterPro" id="IPR005844">
    <property type="entry name" value="A-D-PHexomutase_a/b/a-I"/>
</dbReference>
<dbReference type="InterPro" id="IPR036900">
    <property type="entry name" value="A-D-PHexomutase_C_sf"/>
</dbReference>
<keyword evidence="5" id="KW-0460">Magnesium</keyword>
<dbReference type="GO" id="GO:0046872">
    <property type="term" value="F:metal ion binding"/>
    <property type="evidence" value="ECO:0007669"/>
    <property type="project" value="UniProtKB-KW"/>
</dbReference>
<proteinExistence type="inferred from homology"/>
<feature type="domain" description="Alpha-D-phosphohexomutase alpha/beta/alpha" evidence="7">
    <location>
        <begin position="13"/>
        <end position="137"/>
    </location>
</feature>
<keyword evidence="6 10" id="KW-0413">Isomerase</keyword>
<keyword evidence="3" id="KW-0597">Phosphoprotein</keyword>
<gene>
    <name evidence="10" type="primary">glmM</name>
    <name evidence="10" type="ORF">VP358_00012</name>
</gene>
<accession>A0A7M1WC51</accession>
<dbReference type="Pfam" id="PF02878">
    <property type="entry name" value="PGM_PMM_I"/>
    <property type="match status" value="1"/>
</dbReference>
<dbReference type="Gene3D" id="3.40.120.10">
    <property type="entry name" value="Alpha-D-Glucose-1,6-Bisphosphate, subunit A, domain 3"/>
    <property type="match status" value="3"/>
</dbReference>
<evidence type="ECO:0000313" key="10">
    <source>
        <dbReference type="EMBL" id="QOS24654.1"/>
    </source>
</evidence>
<dbReference type="InterPro" id="IPR016055">
    <property type="entry name" value="A-D-PHexomutase_a/b/a-I/II/III"/>
</dbReference>
<evidence type="ECO:0000256" key="6">
    <source>
        <dbReference type="ARBA" id="ARBA00023235"/>
    </source>
</evidence>
<feature type="domain" description="Alpha-D-phosphohexomutase alpha/beta/alpha" evidence="9">
    <location>
        <begin position="261"/>
        <end position="376"/>
    </location>
</feature>
<dbReference type="CDD" id="cd03088">
    <property type="entry name" value="ManB"/>
    <property type="match status" value="1"/>
</dbReference>
<evidence type="ECO:0000259" key="7">
    <source>
        <dbReference type="Pfam" id="PF02878"/>
    </source>
</evidence>
<comment type="cofactor">
    <cofactor evidence="1">
        <name>Mg(2+)</name>
        <dbReference type="ChEBI" id="CHEBI:18420"/>
    </cofactor>
</comment>
<protein>
    <submittedName>
        <fullName evidence="10">Phosphoglucosamine mutase</fullName>
        <ecNumber evidence="10">5.4.2.10</ecNumber>
    </submittedName>
</protein>
<dbReference type="Gene3D" id="3.30.310.50">
    <property type="entry name" value="Alpha-D-phosphohexomutase, C-terminal domain"/>
    <property type="match status" value="1"/>
</dbReference>
<dbReference type="PANTHER" id="PTHR42946:SF1">
    <property type="entry name" value="PHOSPHOGLUCOMUTASE (ALPHA-D-GLUCOSE-1,6-BISPHOSPHATE-DEPENDENT)"/>
    <property type="match status" value="1"/>
</dbReference>
<dbReference type="Pfam" id="PF02879">
    <property type="entry name" value="PGM_PMM_II"/>
    <property type="match status" value="1"/>
</dbReference>
<dbReference type="RefSeq" id="WP_077283547.1">
    <property type="nucleotide sequence ID" value="NZ_JAYGAV010000002.1"/>
</dbReference>
<evidence type="ECO:0000256" key="3">
    <source>
        <dbReference type="ARBA" id="ARBA00022553"/>
    </source>
</evidence>
<dbReference type="SUPFAM" id="SSF55957">
    <property type="entry name" value="Phosphoglucomutase, C-terminal domain"/>
    <property type="match status" value="1"/>
</dbReference>
<evidence type="ECO:0000259" key="8">
    <source>
        <dbReference type="Pfam" id="PF02879"/>
    </source>
</evidence>
<dbReference type="EMBL" id="MT898274">
    <property type="protein sequence ID" value="QOS24654.1"/>
    <property type="molecule type" value="Genomic_DNA"/>
</dbReference>
<dbReference type="InterPro" id="IPR005845">
    <property type="entry name" value="A-D-PHexomutase_a/b/a-II"/>
</dbReference>
<keyword evidence="4" id="KW-0479">Metal-binding</keyword>
<dbReference type="EC" id="5.4.2.10" evidence="10"/>
<dbReference type="GO" id="GO:0006048">
    <property type="term" value="P:UDP-N-acetylglucosamine biosynthetic process"/>
    <property type="evidence" value="ECO:0007669"/>
    <property type="project" value="TreeGrafter"/>
</dbReference>
<dbReference type="AlphaFoldDB" id="A0A7M1WC51"/>
<evidence type="ECO:0000256" key="1">
    <source>
        <dbReference type="ARBA" id="ARBA00001946"/>
    </source>
</evidence>